<proteinExistence type="predicted"/>
<dbReference type="RefSeq" id="WP_194019136.1">
    <property type="nucleotide sequence ID" value="NZ_JADEVV010000010.1"/>
</dbReference>
<accession>A0ABR9VPG1</accession>
<evidence type="ECO:0000313" key="4">
    <source>
        <dbReference type="Proteomes" id="UP000658720"/>
    </source>
</evidence>
<gene>
    <name evidence="3" type="ORF">IQ217_04985</name>
</gene>
<organism evidence="3 4">
    <name type="scientific">Synechocystis salina LEGE 00031</name>
    <dbReference type="NCBI Taxonomy" id="1828736"/>
    <lineage>
        <taxon>Bacteria</taxon>
        <taxon>Bacillati</taxon>
        <taxon>Cyanobacteriota</taxon>
        <taxon>Cyanophyceae</taxon>
        <taxon>Synechococcales</taxon>
        <taxon>Merismopediaceae</taxon>
        <taxon>Synechocystis</taxon>
    </lineage>
</organism>
<reference evidence="3 4" key="1">
    <citation type="submission" date="2020-10" db="EMBL/GenBank/DDBJ databases">
        <authorList>
            <person name="Castelo-Branco R."/>
            <person name="Eusebio N."/>
            <person name="Adriana R."/>
            <person name="Vieira A."/>
            <person name="Brugerolle De Fraissinette N."/>
            <person name="Rezende De Castro R."/>
            <person name="Schneider M.P."/>
            <person name="Vasconcelos V."/>
            <person name="Leao P.N."/>
        </authorList>
    </citation>
    <scope>NUCLEOTIDE SEQUENCE [LARGE SCALE GENOMIC DNA]</scope>
    <source>
        <strain evidence="3 4">LEGE 00031</strain>
    </source>
</reference>
<protein>
    <submittedName>
        <fullName evidence="3">Metallophosphoesterase</fullName>
    </submittedName>
</protein>
<keyword evidence="1" id="KW-0732">Signal</keyword>
<dbReference type="EMBL" id="JADEVV010000010">
    <property type="protein sequence ID" value="MBE9253227.1"/>
    <property type="molecule type" value="Genomic_DNA"/>
</dbReference>
<dbReference type="Proteomes" id="UP000658720">
    <property type="component" value="Unassembled WGS sequence"/>
</dbReference>
<sequence length="336" mass="36980">MGFSRLPVIGVFFALVTVTFLLIANFSQGQDPAPVILAKEVNVQDQSTPVVIVAAGDIACAPEDPGFNGGLGTPDRCQMAATADLVASASPDLVLPLGDNQYERGELVNYQASYQPTWGKFDSISRPVPGNHEYYGPDKDAADYFNYFGAVAGDLAEIRSAVRQKGYYSYDQGDWHFIALNSNCEYIGGCEMGSAQQQWLKADLAKNTKQCTLAYWHHPRYSSGVHGNQPQMGDLWRTLYDGGAELVLSGHDHLYERFAPQNAQGGLDQTKGLRQFVIGTGGKSLYHFKTVRPNSEVRAVGVYGVLKMKLQPNSYRWQFLAANTDEFDEQGEDLCH</sequence>
<feature type="domain" description="Calcineurin-like phosphoesterase" evidence="2">
    <location>
        <begin position="78"/>
        <end position="254"/>
    </location>
</feature>
<dbReference type="InterPro" id="IPR029052">
    <property type="entry name" value="Metallo-depent_PP-like"/>
</dbReference>
<dbReference type="Gene3D" id="3.60.21.10">
    <property type="match status" value="1"/>
</dbReference>
<dbReference type="SUPFAM" id="SSF56300">
    <property type="entry name" value="Metallo-dependent phosphatases"/>
    <property type="match status" value="1"/>
</dbReference>
<dbReference type="Pfam" id="PF00149">
    <property type="entry name" value="Metallophos"/>
    <property type="match status" value="1"/>
</dbReference>
<evidence type="ECO:0000313" key="3">
    <source>
        <dbReference type="EMBL" id="MBE9253227.1"/>
    </source>
</evidence>
<evidence type="ECO:0000259" key="2">
    <source>
        <dbReference type="Pfam" id="PF00149"/>
    </source>
</evidence>
<dbReference type="InterPro" id="IPR004843">
    <property type="entry name" value="Calcineurin-like_PHP"/>
</dbReference>
<keyword evidence="4" id="KW-1185">Reference proteome</keyword>
<dbReference type="InterPro" id="IPR039331">
    <property type="entry name" value="PAPs-like"/>
</dbReference>
<name>A0ABR9VPG1_9SYNC</name>
<evidence type="ECO:0000256" key="1">
    <source>
        <dbReference type="ARBA" id="ARBA00022729"/>
    </source>
</evidence>
<comment type="caution">
    <text evidence="3">The sequence shown here is derived from an EMBL/GenBank/DDBJ whole genome shotgun (WGS) entry which is preliminary data.</text>
</comment>
<dbReference type="PANTHER" id="PTHR22953:SF153">
    <property type="entry name" value="PURPLE ACID PHOSPHATASE"/>
    <property type="match status" value="1"/>
</dbReference>
<dbReference type="PANTHER" id="PTHR22953">
    <property type="entry name" value="ACID PHOSPHATASE RELATED"/>
    <property type="match status" value="1"/>
</dbReference>